<gene>
    <name evidence="1" type="ORF">S12H4_30778</name>
</gene>
<dbReference type="InterPro" id="IPR012337">
    <property type="entry name" value="RNaseH-like_sf"/>
</dbReference>
<evidence type="ECO:0000313" key="1">
    <source>
        <dbReference type="EMBL" id="GAI92600.1"/>
    </source>
</evidence>
<accession>X1TYH0</accession>
<sequence>NEKHGEEIFGTDWHRDHACNRNVWGWQIADCVLSGKGIYPLLSSMYLREKSRWLKNNEFRSKIEIQKEHISQLVDLGLNFSCVVMDIWYFSKNLTDHIESLMKDWITQSKSNRLVKSKGKWISLKKFGRKMLNNGGFRVVELGDQKYLMKVFTVTMKKAGKVRLLISMNKHGNINFYVSNNLKWDELAIATRYSRRWDIEVWHREGKGNFGLKDCRLRCDDGVSRYLTLSALADTLLEIASMLSPVYAMLKNQGYTPEMKHRWILTELVGQLISSVSKM</sequence>
<dbReference type="InterPro" id="IPR006783">
    <property type="entry name" value="Transposase_ISC1217"/>
</dbReference>
<dbReference type="Pfam" id="PF04693">
    <property type="entry name" value="DDE_Tnp_2"/>
    <property type="match status" value="1"/>
</dbReference>
<feature type="non-terminal residue" evidence="1">
    <location>
        <position position="279"/>
    </location>
</feature>
<protein>
    <recommendedName>
        <fullName evidence="2">Transposase IS4-like domain-containing protein</fullName>
    </recommendedName>
</protein>
<name>X1TYH0_9ZZZZ</name>
<reference evidence="1" key="1">
    <citation type="journal article" date="2014" name="Front. Microbiol.">
        <title>High frequency of phylogenetically diverse reductive dehalogenase-homologous genes in deep subseafloor sedimentary metagenomes.</title>
        <authorList>
            <person name="Kawai M."/>
            <person name="Futagami T."/>
            <person name="Toyoda A."/>
            <person name="Takaki Y."/>
            <person name="Nishi S."/>
            <person name="Hori S."/>
            <person name="Arai W."/>
            <person name="Tsubouchi T."/>
            <person name="Morono Y."/>
            <person name="Uchiyama I."/>
            <person name="Ito T."/>
            <person name="Fujiyama A."/>
            <person name="Inagaki F."/>
            <person name="Takami H."/>
        </authorList>
    </citation>
    <scope>NUCLEOTIDE SEQUENCE</scope>
    <source>
        <strain evidence="1">Expedition CK06-06</strain>
    </source>
</reference>
<dbReference type="SUPFAM" id="SSF53098">
    <property type="entry name" value="Ribonuclease H-like"/>
    <property type="match status" value="1"/>
</dbReference>
<comment type="caution">
    <text evidence="1">The sequence shown here is derived from an EMBL/GenBank/DDBJ whole genome shotgun (WGS) entry which is preliminary data.</text>
</comment>
<proteinExistence type="predicted"/>
<dbReference type="AlphaFoldDB" id="X1TYH0"/>
<dbReference type="EMBL" id="BARW01017893">
    <property type="protein sequence ID" value="GAI92600.1"/>
    <property type="molecule type" value="Genomic_DNA"/>
</dbReference>
<organism evidence="1">
    <name type="scientific">marine sediment metagenome</name>
    <dbReference type="NCBI Taxonomy" id="412755"/>
    <lineage>
        <taxon>unclassified sequences</taxon>
        <taxon>metagenomes</taxon>
        <taxon>ecological metagenomes</taxon>
    </lineage>
</organism>
<feature type="non-terminal residue" evidence="1">
    <location>
        <position position="1"/>
    </location>
</feature>
<evidence type="ECO:0008006" key="2">
    <source>
        <dbReference type="Google" id="ProtNLM"/>
    </source>
</evidence>